<sequence length="255" mass="25163">MDTPDPPSRRAVLAAVAGVGGLYGGASVARGALGLDAVSFTDQREITQQNGPTLRVEWVALYNGERIAGTGFEDGGGDAPAGPAVALSNLLPGDTGALVIRLTVPTGEPGPAEVTASLALTGNAENGINEPESTAGDTTTGEDGGELADALAVEVWYDRGAAGVDGLGTRNGTREPGEPLVAPDAEGSLREVASALSGGVVLDPASSGPACLRPGESVSVAVGWSLAPETANAVQTDSVDFGVGFTAERCAGGGP</sequence>
<proteinExistence type="predicted"/>
<feature type="region of interest" description="Disordered" evidence="1">
    <location>
        <begin position="124"/>
        <end position="143"/>
    </location>
</feature>
<keyword evidence="3" id="KW-1185">Reference proteome</keyword>
<organism evidence="2 3">
    <name type="scientific">Salinirubrum litoreum</name>
    <dbReference type="NCBI Taxonomy" id="1126234"/>
    <lineage>
        <taxon>Archaea</taxon>
        <taxon>Methanobacteriati</taxon>
        <taxon>Methanobacteriota</taxon>
        <taxon>Stenosarchaea group</taxon>
        <taxon>Halobacteria</taxon>
        <taxon>Halobacteriales</taxon>
        <taxon>Haloferacaceae</taxon>
        <taxon>Salinirubrum</taxon>
    </lineage>
</organism>
<evidence type="ECO:0000313" key="3">
    <source>
        <dbReference type="Proteomes" id="UP001596201"/>
    </source>
</evidence>
<accession>A0ABD5R8V7</accession>
<gene>
    <name evidence="2" type="ORF">ACFPJ5_05565</name>
</gene>
<dbReference type="RefSeq" id="WP_227228254.1">
    <property type="nucleotide sequence ID" value="NZ_JAJCVJ010000001.1"/>
</dbReference>
<dbReference type="InterPro" id="IPR006311">
    <property type="entry name" value="TAT_signal"/>
</dbReference>
<comment type="caution">
    <text evidence="2">The sequence shown here is derived from an EMBL/GenBank/DDBJ whole genome shotgun (WGS) entry which is preliminary data.</text>
</comment>
<evidence type="ECO:0000313" key="2">
    <source>
        <dbReference type="EMBL" id="MFC5366399.1"/>
    </source>
</evidence>
<protein>
    <recommendedName>
        <fullName evidence="4">SipW-cognate class signal peptide</fullName>
    </recommendedName>
</protein>
<dbReference type="EMBL" id="JBHSKX010000001">
    <property type="protein sequence ID" value="MFC5366399.1"/>
    <property type="molecule type" value="Genomic_DNA"/>
</dbReference>
<dbReference type="Proteomes" id="UP001596201">
    <property type="component" value="Unassembled WGS sequence"/>
</dbReference>
<name>A0ABD5R8V7_9EURY</name>
<reference evidence="2 3" key="1">
    <citation type="journal article" date="2019" name="Int. J. Syst. Evol. Microbiol.">
        <title>The Global Catalogue of Microorganisms (GCM) 10K type strain sequencing project: providing services to taxonomists for standard genome sequencing and annotation.</title>
        <authorList>
            <consortium name="The Broad Institute Genomics Platform"/>
            <consortium name="The Broad Institute Genome Sequencing Center for Infectious Disease"/>
            <person name="Wu L."/>
            <person name="Ma J."/>
        </authorList>
    </citation>
    <scope>NUCLEOTIDE SEQUENCE [LARGE SCALE GENOMIC DNA]</scope>
    <source>
        <strain evidence="2 3">CGMCC 1.12237</strain>
    </source>
</reference>
<dbReference type="PROSITE" id="PS51318">
    <property type="entry name" value="TAT"/>
    <property type="match status" value="1"/>
</dbReference>
<dbReference type="AlphaFoldDB" id="A0ABD5R8V7"/>
<evidence type="ECO:0000256" key="1">
    <source>
        <dbReference type="SAM" id="MobiDB-lite"/>
    </source>
</evidence>
<evidence type="ECO:0008006" key="4">
    <source>
        <dbReference type="Google" id="ProtNLM"/>
    </source>
</evidence>